<reference evidence="5" key="2">
    <citation type="submission" date="2023-05" db="EMBL/GenBank/DDBJ databases">
        <authorList>
            <person name="Schelkunov M.I."/>
        </authorList>
    </citation>
    <scope>NUCLEOTIDE SEQUENCE</scope>
    <source>
        <strain evidence="5">Hsosn_3</strain>
        <tissue evidence="5">Leaf</tissue>
    </source>
</reference>
<name>A0AAD8GMS5_9APIA</name>
<dbReference type="InterPro" id="IPR031657">
    <property type="entry name" value="REPA_OB_2"/>
</dbReference>
<dbReference type="PANTHER" id="PTHR47165:SF4">
    <property type="entry name" value="OS03G0429900 PROTEIN"/>
    <property type="match status" value="1"/>
</dbReference>
<evidence type="ECO:0000259" key="4">
    <source>
        <dbReference type="Pfam" id="PF16900"/>
    </source>
</evidence>
<dbReference type="AlphaFoldDB" id="A0AAD8GMS5"/>
<feature type="region of interest" description="Disordered" evidence="2">
    <location>
        <begin position="695"/>
        <end position="771"/>
    </location>
</feature>
<dbReference type="InterPro" id="IPR012340">
    <property type="entry name" value="NA-bd_OB-fold"/>
</dbReference>
<proteinExistence type="predicted"/>
<dbReference type="CDD" id="cd04480">
    <property type="entry name" value="RPA1_DBD_A_like"/>
    <property type="match status" value="1"/>
</dbReference>
<dbReference type="PANTHER" id="PTHR47165">
    <property type="entry name" value="OS03G0429900 PROTEIN"/>
    <property type="match status" value="1"/>
</dbReference>
<keyword evidence="6" id="KW-1185">Reference proteome</keyword>
<feature type="domain" description="Replication protein A OB" evidence="4">
    <location>
        <begin position="377"/>
        <end position="478"/>
    </location>
</feature>
<dbReference type="Pfam" id="PF16900">
    <property type="entry name" value="REPA_OB_2"/>
    <property type="match status" value="1"/>
</dbReference>
<keyword evidence="1" id="KW-0238">DNA-binding</keyword>
<gene>
    <name evidence="5" type="ORF">POM88_054640</name>
</gene>
<feature type="domain" description="Replication protein A 70 kDa DNA-binding subunit B/D first OB fold" evidence="3">
    <location>
        <begin position="254"/>
        <end position="359"/>
    </location>
</feature>
<dbReference type="Gene3D" id="2.40.50.140">
    <property type="entry name" value="Nucleic acid-binding proteins"/>
    <property type="match status" value="5"/>
</dbReference>
<evidence type="ECO:0000256" key="2">
    <source>
        <dbReference type="SAM" id="MobiDB-lite"/>
    </source>
</evidence>
<dbReference type="InterPro" id="IPR003871">
    <property type="entry name" value="RFA1B/D_OB_1st"/>
</dbReference>
<dbReference type="Proteomes" id="UP001237642">
    <property type="component" value="Unassembled WGS sequence"/>
</dbReference>
<evidence type="ECO:0000259" key="3">
    <source>
        <dbReference type="Pfam" id="PF02721"/>
    </source>
</evidence>
<dbReference type="Pfam" id="PF02721">
    <property type="entry name" value="DUF223"/>
    <property type="match status" value="2"/>
</dbReference>
<comment type="caution">
    <text evidence="5">The sequence shown here is derived from an EMBL/GenBank/DDBJ whole genome shotgun (WGS) entry which is preliminary data.</text>
</comment>
<sequence length="771" mass="89749">MEYVSLADLELTSKHDGKIKVRLARKWRESNRHSGTPMNGVHLILIDEYHTRMHGWIKSSLLEIFDNQFVDGENYEICNFTVAPYTEKYKCFESDIQIVLTNLTVVTPDEENYSVIPDNIFHFTNLKHFVDATEEDNHLIDIVGIVDDIKPMKYVTNIRNGDQYFMEFVVTDLMHRVTVFFWNELASSFQNAFNQAADEPVIIVISCYRMICNNYNGVMTIKNMPATTFDMNVNYEQVDTLRNRFFQRMTFNIFTPITNLNSSKIKWKIRVRAQAIWRGITRDTKEFRGINILFIDDSDSRIHAFVNAKFAELFDQDLQEGQIYDLTNFIVQEYTGLESHRCVRYEKHIYFADYTKLEKSTNDGLNIPNYSFDIFSLKDLESMEGNKRFLCDVVGVIKDVMHLRDYVSESNEDKKQLRFSITDGRCLTKVTLFDEIAQQFEEAYKKQMDDTVIVVLASAKIGRYQGELNLSNYPATRFYMNINHPIVNQLRIRCMEPLFYLSNLPKQNDDNYKLMTILQIKQLIEQNNQNKVICQVKVVKIQDELQWFCNVCLNCDVDLENINGKWTCPQPNCKKHYPYPDRRFRVCTLCADNTGGIPIIFEDTEVRRITGKTVFDIELDQTMRADDGKFPPELLTFLNKDYTITLKISERNLRKESDIYQTCDIVEGHELVANNTPMPDSSLEAEDDTTYIETDVGETYPHTETPNTGSSGTTKRVRKSEEAEEDNNEDNLTLNMMKTVKPKKGFEVGMKPRKKKSPDTEKIKTKGKSSK</sequence>
<reference evidence="5" key="1">
    <citation type="submission" date="2023-02" db="EMBL/GenBank/DDBJ databases">
        <title>Genome of toxic invasive species Heracleum sosnowskyi carries increased number of genes despite the absence of recent whole-genome duplications.</title>
        <authorList>
            <person name="Schelkunov M."/>
            <person name="Shtratnikova V."/>
            <person name="Makarenko M."/>
            <person name="Klepikova A."/>
            <person name="Omelchenko D."/>
            <person name="Novikova G."/>
            <person name="Obukhova E."/>
            <person name="Bogdanov V."/>
            <person name="Penin A."/>
            <person name="Logacheva M."/>
        </authorList>
    </citation>
    <scope>NUCLEOTIDE SEQUENCE</scope>
    <source>
        <strain evidence="5">Hsosn_3</strain>
        <tissue evidence="5">Leaf</tissue>
    </source>
</reference>
<protein>
    <submittedName>
        <fullName evidence="5">DUF223 domain-containing protein</fullName>
    </submittedName>
</protein>
<evidence type="ECO:0000256" key="1">
    <source>
        <dbReference type="ARBA" id="ARBA00023125"/>
    </source>
</evidence>
<dbReference type="SUPFAM" id="SSF50249">
    <property type="entry name" value="Nucleic acid-binding proteins"/>
    <property type="match status" value="5"/>
</dbReference>
<dbReference type="CDD" id="cd04481">
    <property type="entry name" value="RPA1_DBD_B_like"/>
    <property type="match status" value="1"/>
</dbReference>
<feature type="compositionally biased region" description="Polar residues" evidence="2">
    <location>
        <begin position="702"/>
        <end position="714"/>
    </location>
</feature>
<dbReference type="GO" id="GO:0003677">
    <property type="term" value="F:DNA binding"/>
    <property type="evidence" value="ECO:0007669"/>
    <property type="project" value="UniProtKB-KW"/>
</dbReference>
<feature type="domain" description="Replication protein A 70 kDa DNA-binding subunit B/D first OB fold" evidence="3">
    <location>
        <begin position="18"/>
        <end position="108"/>
    </location>
</feature>
<organism evidence="5 6">
    <name type="scientific">Heracleum sosnowskyi</name>
    <dbReference type="NCBI Taxonomy" id="360622"/>
    <lineage>
        <taxon>Eukaryota</taxon>
        <taxon>Viridiplantae</taxon>
        <taxon>Streptophyta</taxon>
        <taxon>Embryophyta</taxon>
        <taxon>Tracheophyta</taxon>
        <taxon>Spermatophyta</taxon>
        <taxon>Magnoliopsida</taxon>
        <taxon>eudicotyledons</taxon>
        <taxon>Gunneridae</taxon>
        <taxon>Pentapetalae</taxon>
        <taxon>asterids</taxon>
        <taxon>campanulids</taxon>
        <taxon>Apiales</taxon>
        <taxon>Apiaceae</taxon>
        <taxon>Apioideae</taxon>
        <taxon>apioid superclade</taxon>
        <taxon>Tordylieae</taxon>
        <taxon>Tordyliinae</taxon>
        <taxon>Heracleum</taxon>
    </lineage>
</organism>
<accession>A0AAD8GMS5</accession>
<evidence type="ECO:0000313" key="6">
    <source>
        <dbReference type="Proteomes" id="UP001237642"/>
    </source>
</evidence>
<evidence type="ECO:0000313" key="5">
    <source>
        <dbReference type="EMBL" id="KAK1350605.1"/>
    </source>
</evidence>
<dbReference type="EMBL" id="JAUIZM010000065">
    <property type="protein sequence ID" value="KAK1350605.1"/>
    <property type="molecule type" value="Genomic_DNA"/>
</dbReference>